<dbReference type="RefSeq" id="WP_095720765.1">
    <property type="nucleotide sequence ID" value="NZ_NTFS01000038.1"/>
</dbReference>
<accession>A0A2A2TN00</accession>
<gene>
    <name evidence="1" type="ORF">CK510_05690</name>
</gene>
<dbReference type="AlphaFoldDB" id="A0A2A2TN00"/>
<dbReference type="OrthoDB" id="9790457at2"/>
<proteinExistence type="predicted"/>
<evidence type="ECO:0000313" key="1">
    <source>
        <dbReference type="EMBL" id="PAX59724.1"/>
    </source>
</evidence>
<evidence type="ECO:0000313" key="2">
    <source>
        <dbReference type="Proteomes" id="UP000218238"/>
    </source>
</evidence>
<sequence length="241" mass="27876">MKISSEILPYLEGEKFKDSLSFKITQKETPPDRIEFVENIIRGKSVLHIGCLDHVPLIQYRIKQGRWLHQRITDTASDCLGIDINREGIEFVRSHMNISNVCYGDIESANKIEAISARFWDYAVFGEVIEHLDNPVIFLEKFISNYGSHIGGIIITVPNAFRATNIRLLFKGLEVINSDHRFWFTPYTLLKVINQAGLVTEELQMCKFDYSSQGIREKIRDFVLKRYPLLAEDIVLVCHQR</sequence>
<dbReference type="Pfam" id="PF13489">
    <property type="entry name" value="Methyltransf_23"/>
    <property type="match status" value="1"/>
</dbReference>
<protein>
    <submittedName>
        <fullName evidence="1">Uncharacterized protein</fullName>
    </submittedName>
</protein>
<comment type="caution">
    <text evidence="1">The sequence shown here is derived from an EMBL/GenBank/DDBJ whole genome shotgun (WGS) entry which is preliminary data.</text>
</comment>
<keyword evidence="2" id="KW-1185">Reference proteome</keyword>
<name>A0A2A2TN00_9CYAN</name>
<dbReference type="EMBL" id="NTFS01000038">
    <property type="protein sequence ID" value="PAX59724.1"/>
    <property type="molecule type" value="Genomic_DNA"/>
</dbReference>
<dbReference type="Gene3D" id="3.40.50.150">
    <property type="entry name" value="Vaccinia Virus protein VP39"/>
    <property type="match status" value="1"/>
</dbReference>
<dbReference type="InterPro" id="IPR029063">
    <property type="entry name" value="SAM-dependent_MTases_sf"/>
</dbReference>
<dbReference type="SUPFAM" id="SSF53335">
    <property type="entry name" value="S-adenosyl-L-methionine-dependent methyltransferases"/>
    <property type="match status" value="1"/>
</dbReference>
<reference evidence="1 2" key="1">
    <citation type="submission" date="2017-08" db="EMBL/GenBank/DDBJ databases">
        <title>Draft genome sequence of filamentous cyanobacterium Calothrix elsteri CCALA 953.</title>
        <authorList>
            <person name="Gagunashvili A.N."/>
            <person name="Elster J."/>
            <person name="Andresson O.S."/>
        </authorList>
    </citation>
    <scope>NUCLEOTIDE SEQUENCE [LARGE SCALE GENOMIC DNA]</scope>
    <source>
        <strain evidence="1 2">CCALA 953</strain>
    </source>
</reference>
<organism evidence="1 2">
    <name type="scientific">Brunnivagina elsteri CCALA 953</name>
    <dbReference type="NCBI Taxonomy" id="987040"/>
    <lineage>
        <taxon>Bacteria</taxon>
        <taxon>Bacillati</taxon>
        <taxon>Cyanobacteriota</taxon>
        <taxon>Cyanophyceae</taxon>
        <taxon>Nostocales</taxon>
        <taxon>Calotrichaceae</taxon>
        <taxon>Brunnivagina</taxon>
    </lineage>
</organism>
<dbReference type="Proteomes" id="UP000218238">
    <property type="component" value="Unassembled WGS sequence"/>
</dbReference>